<evidence type="ECO:0000313" key="7">
    <source>
        <dbReference type="Proteomes" id="UP001596108"/>
    </source>
</evidence>
<dbReference type="Gene3D" id="3.30.420.40">
    <property type="match status" value="2"/>
</dbReference>
<evidence type="ECO:0000259" key="4">
    <source>
        <dbReference type="Pfam" id="PF00370"/>
    </source>
</evidence>
<keyword evidence="2 6" id="KW-0808">Transferase</keyword>
<dbReference type="InterPro" id="IPR043129">
    <property type="entry name" value="ATPase_NBD"/>
</dbReference>
<dbReference type="PIRSF" id="PIRSF000538">
    <property type="entry name" value="GlpK"/>
    <property type="match status" value="1"/>
</dbReference>
<keyword evidence="3" id="KW-0418">Kinase</keyword>
<evidence type="ECO:0000313" key="6">
    <source>
        <dbReference type="EMBL" id="MFC5529553.1"/>
    </source>
</evidence>
<dbReference type="EC" id="2.7.1.12" evidence="6"/>
<evidence type="ECO:0000256" key="1">
    <source>
        <dbReference type="ARBA" id="ARBA00009156"/>
    </source>
</evidence>
<sequence length="520" mass="54391">MAAALAIVGIDIGTTSTKSVVFGADGAMLGSCNIGYPLLHEQPGWAEQDPEEIFRVVLASVKGAIADSGLTGQDVAGIGFSTAMHSLIAVSAGGLALTPCITWADGRSELQARRIAADNGTIYRRTGTPVHPMSPLPKIVWLRENQPNIFAAAAKFVSIKEFVVFHLFGEWVVDTSIASATGMLALDSLTWDAEALRVAGITADRLSVVREGTFRLQGMKTAHAEAMGISADTPLFLGGSDGALANIGVGAIDPGELAVTIGTSAAVRMMTGRPMTDPNARTFCYSVMGPSYVIGGATNNGGIVLQWLRESLFGGMGGGSGAGAASVDSVASTSASVEELFAGAARVSPGANGLLFLPFLSGERAPIWNAEARGTFFGANLGHRGEHFVRAGLEGVMLAVLSVTEALKELAGPAREVRASGGFTKSPLWRQMLADMLGQPVVVPRVTEASALGAAVLAMQGLGHIGSWREAKEWIPAARTLEPDLRSNAVYREVLGVYTRLCEKLPESFAEIADLQRRLK</sequence>
<evidence type="ECO:0000259" key="5">
    <source>
        <dbReference type="Pfam" id="PF02782"/>
    </source>
</evidence>
<feature type="domain" description="Carbohydrate kinase FGGY C-terminal" evidence="5">
    <location>
        <begin position="257"/>
        <end position="459"/>
    </location>
</feature>
<gene>
    <name evidence="6" type="ORF">ACFPQ4_08835</name>
</gene>
<dbReference type="PROSITE" id="PS00933">
    <property type="entry name" value="FGGY_KINASES_1"/>
    <property type="match status" value="1"/>
</dbReference>
<feature type="domain" description="Carbohydrate kinase FGGY N-terminal" evidence="4">
    <location>
        <begin position="7"/>
        <end position="248"/>
    </location>
</feature>
<dbReference type="InterPro" id="IPR000577">
    <property type="entry name" value="Carb_kinase_FGGY"/>
</dbReference>
<dbReference type="CDD" id="cd07770">
    <property type="entry name" value="ASKHA_NBD_FGGY_GntK"/>
    <property type="match status" value="1"/>
</dbReference>
<name>A0ABW0QYP6_9BACL</name>
<evidence type="ECO:0000256" key="2">
    <source>
        <dbReference type="ARBA" id="ARBA00022679"/>
    </source>
</evidence>
<dbReference type="InterPro" id="IPR018484">
    <property type="entry name" value="FGGY_N"/>
</dbReference>
<protein>
    <submittedName>
        <fullName evidence="6">Gluconokinase</fullName>
        <ecNumber evidence="6">2.7.1.12</ecNumber>
    </submittedName>
</protein>
<accession>A0ABW0QYP6</accession>
<evidence type="ECO:0000256" key="3">
    <source>
        <dbReference type="ARBA" id="ARBA00022777"/>
    </source>
</evidence>
<comment type="caution">
    <text evidence="6">The sequence shown here is derived from an EMBL/GenBank/DDBJ whole genome shotgun (WGS) entry which is preliminary data.</text>
</comment>
<dbReference type="Proteomes" id="UP001596108">
    <property type="component" value="Unassembled WGS sequence"/>
</dbReference>
<dbReference type="InterPro" id="IPR050406">
    <property type="entry name" value="FGGY_Carb_Kinase"/>
</dbReference>
<dbReference type="InterPro" id="IPR018483">
    <property type="entry name" value="Carb_kinase_FGGY_CS"/>
</dbReference>
<dbReference type="RefSeq" id="WP_378111438.1">
    <property type="nucleotide sequence ID" value="NZ_JBHSNC010000025.1"/>
</dbReference>
<reference evidence="7" key="1">
    <citation type="journal article" date="2019" name="Int. J. Syst. Evol. Microbiol.">
        <title>The Global Catalogue of Microorganisms (GCM) 10K type strain sequencing project: providing services to taxonomists for standard genome sequencing and annotation.</title>
        <authorList>
            <consortium name="The Broad Institute Genomics Platform"/>
            <consortium name="The Broad Institute Genome Sequencing Center for Infectious Disease"/>
            <person name="Wu L."/>
            <person name="Ma J."/>
        </authorList>
    </citation>
    <scope>NUCLEOTIDE SEQUENCE [LARGE SCALE GENOMIC DNA]</scope>
    <source>
        <strain evidence="7">CGMCC 1.18578</strain>
    </source>
</reference>
<dbReference type="Pfam" id="PF02782">
    <property type="entry name" value="FGGY_C"/>
    <property type="match status" value="1"/>
</dbReference>
<dbReference type="PANTHER" id="PTHR43095">
    <property type="entry name" value="SUGAR KINASE"/>
    <property type="match status" value="1"/>
</dbReference>
<dbReference type="EMBL" id="JBHSNC010000025">
    <property type="protein sequence ID" value="MFC5529553.1"/>
    <property type="molecule type" value="Genomic_DNA"/>
</dbReference>
<dbReference type="SUPFAM" id="SSF53067">
    <property type="entry name" value="Actin-like ATPase domain"/>
    <property type="match status" value="2"/>
</dbReference>
<dbReference type="Pfam" id="PF00370">
    <property type="entry name" value="FGGY_N"/>
    <property type="match status" value="1"/>
</dbReference>
<comment type="similarity">
    <text evidence="1">Belongs to the FGGY kinase family.</text>
</comment>
<proteinExistence type="inferred from homology"/>
<keyword evidence="7" id="KW-1185">Reference proteome</keyword>
<dbReference type="GO" id="GO:0046316">
    <property type="term" value="F:gluconokinase activity"/>
    <property type="evidence" value="ECO:0007669"/>
    <property type="project" value="UniProtKB-EC"/>
</dbReference>
<dbReference type="InterPro" id="IPR018485">
    <property type="entry name" value="FGGY_C"/>
</dbReference>
<dbReference type="PANTHER" id="PTHR43095:SF2">
    <property type="entry name" value="GLUCONOKINASE"/>
    <property type="match status" value="1"/>
</dbReference>
<organism evidence="6 7">
    <name type="scientific">Cohnella yongneupensis</name>
    <dbReference type="NCBI Taxonomy" id="425006"/>
    <lineage>
        <taxon>Bacteria</taxon>
        <taxon>Bacillati</taxon>
        <taxon>Bacillota</taxon>
        <taxon>Bacilli</taxon>
        <taxon>Bacillales</taxon>
        <taxon>Paenibacillaceae</taxon>
        <taxon>Cohnella</taxon>
    </lineage>
</organism>